<evidence type="ECO:0000313" key="2">
    <source>
        <dbReference type="Proteomes" id="UP000295515"/>
    </source>
</evidence>
<reference evidence="1 2" key="1">
    <citation type="submission" date="2019-03" db="EMBL/GenBank/DDBJ databases">
        <title>Genomic Encyclopedia of Type Strains, Phase IV (KMG-IV): sequencing the most valuable type-strain genomes for metagenomic binning, comparative biology and taxonomic classification.</title>
        <authorList>
            <person name="Goeker M."/>
        </authorList>
    </citation>
    <scope>NUCLEOTIDE SEQUENCE [LARGE SCALE GENOMIC DNA]</scope>
    <source>
        <strain evidence="1 2">DSM 29487</strain>
    </source>
</reference>
<organism evidence="1 2">
    <name type="scientific">Longibaculum muris</name>
    <dbReference type="NCBI Taxonomy" id="1796628"/>
    <lineage>
        <taxon>Bacteria</taxon>
        <taxon>Bacillati</taxon>
        <taxon>Bacillota</taxon>
        <taxon>Erysipelotrichia</taxon>
        <taxon>Erysipelotrichales</taxon>
        <taxon>Coprobacillaceae</taxon>
        <taxon>Longibaculum</taxon>
    </lineage>
</organism>
<dbReference type="AlphaFoldDB" id="A0A4R3YG79"/>
<protein>
    <submittedName>
        <fullName evidence="1">Uncharacterized protein</fullName>
    </submittedName>
</protein>
<dbReference type="RefSeq" id="WP_066450544.1">
    <property type="nucleotide sequence ID" value="NZ_JANKBF010000028.1"/>
</dbReference>
<name>A0A4R3YG79_9FIRM</name>
<gene>
    <name evidence="1" type="ORF">EDD60_1339</name>
</gene>
<dbReference type="Proteomes" id="UP000295515">
    <property type="component" value="Unassembled WGS sequence"/>
</dbReference>
<proteinExistence type="predicted"/>
<evidence type="ECO:0000313" key="1">
    <source>
        <dbReference type="EMBL" id="TCV91227.1"/>
    </source>
</evidence>
<comment type="caution">
    <text evidence="1">The sequence shown here is derived from an EMBL/GenBank/DDBJ whole genome shotgun (WGS) entry which is preliminary data.</text>
</comment>
<dbReference type="EMBL" id="SMCQ01000033">
    <property type="protein sequence ID" value="TCV91227.1"/>
    <property type="molecule type" value="Genomic_DNA"/>
</dbReference>
<dbReference type="GeneID" id="98916729"/>
<sequence length="186" mass="21875">MKIEFYTLDAGWIDGQMRVKDIHYYFNYSWISHFLDDLLKGLLYIDGHLLDNEYFDTFTAYVEPAIDDWKLTKKGNCLQIEIQSFEDESRKELIEQVIVECNYYDFVQSLIDGLVSLLKRIGLYGYYVEWNEEFPLSLLLKLYDIIQPNERLNLQTLSLEETQGRGGSASDLSIELNLLKDIINDE</sequence>
<keyword evidence="2" id="KW-1185">Reference proteome</keyword>
<accession>A0A4R3YG79</accession>